<evidence type="ECO:0000256" key="4">
    <source>
        <dbReference type="ARBA" id="ARBA00023136"/>
    </source>
</evidence>
<sequence length="292" mass="33619">MNKFLNDLERKIGKYAIVNLTKYIVMLYAVGYVLQLAPQSVNITNLLNLDPYLILKGQVWRLVSWVLIPPGSFSLLIIITLMFYYFVGNGMERTLGTFRYNVFIFGGMILMIIASFVTMLVYQVFFGITGDALGMLMFRSSGAFSTYYIQMMVFLAFSVIYPDIQVLLMFLIPIKVRWIAIAYGIILAYQCIGALINKDFATFFAIASQFINLLLFYMSTGKLNHIRPGEIKRKREFKSSVKMQPKGITRHKCAVCGRTEQDDPNLEFRFCSKCNGNYEYCQDHLFNHVHVK</sequence>
<comment type="subcellular location">
    <subcellularLocation>
        <location evidence="1">Membrane</location>
        <topology evidence="1">Multi-pass membrane protein</topology>
    </subcellularLocation>
</comment>
<feature type="transmembrane region" description="Helical" evidence="5">
    <location>
        <begin position="202"/>
        <end position="218"/>
    </location>
</feature>
<keyword evidence="2 5" id="KW-0812">Transmembrane</keyword>
<organism evidence="6 7">
    <name type="scientific">Butyrivibrio hungatei</name>
    <dbReference type="NCBI Taxonomy" id="185008"/>
    <lineage>
        <taxon>Bacteria</taxon>
        <taxon>Bacillati</taxon>
        <taxon>Bacillota</taxon>
        <taxon>Clostridia</taxon>
        <taxon>Lachnospirales</taxon>
        <taxon>Lachnospiraceae</taxon>
        <taxon>Butyrivibrio</taxon>
    </lineage>
</organism>
<keyword evidence="7" id="KW-1185">Reference proteome</keyword>
<dbReference type="OrthoDB" id="9778756at2"/>
<gene>
    <name evidence="6" type="ORF">SAMN02910451_00436</name>
</gene>
<feature type="transmembrane region" description="Helical" evidence="5">
    <location>
        <begin position="148"/>
        <end position="171"/>
    </location>
</feature>
<reference evidence="7" key="1">
    <citation type="submission" date="2016-10" db="EMBL/GenBank/DDBJ databases">
        <authorList>
            <person name="Varghese N."/>
            <person name="Submissions S."/>
        </authorList>
    </citation>
    <scope>NUCLEOTIDE SEQUENCE [LARGE SCALE GENOMIC DNA]</scope>
    <source>
        <strain evidence="7">XBD2006</strain>
    </source>
</reference>
<evidence type="ECO:0000313" key="6">
    <source>
        <dbReference type="EMBL" id="SCX82999.1"/>
    </source>
</evidence>
<keyword evidence="3 5" id="KW-1133">Transmembrane helix</keyword>
<accession>A0A1G5AYL5</accession>
<feature type="transmembrane region" description="Helical" evidence="5">
    <location>
        <begin position="100"/>
        <end position="128"/>
    </location>
</feature>
<feature type="transmembrane region" description="Helical" evidence="5">
    <location>
        <begin position="178"/>
        <end position="196"/>
    </location>
</feature>
<evidence type="ECO:0000256" key="2">
    <source>
        <dbReference type="ARBA" id="ARBA00022692"/>
    </source>
</evidence>
<feature type="transmembrane region" description="Helical" evidence="5">
    <location>
        <begin position="62"/>
        <end position="88"/>
    </location>
</feature>
<evidence type="ECO:0000256" key="1">
    <source>
        <dbReference type="ARBA" id="ARBA00004141"/>
    </source>
</evidence>
<dbReference type="GO" id="GO:0016020">
    <property type="term" value="C:membrane"/>
    <property type="evidence" value="ECO:0007669"/>
    <property type="project" value="UniProtKB-SubCell"/>
</dbReference>
<evidence type="ECO:0000313" key="7">
    <source>
        <dbReference type="Proteomes" id="UP000183047"/>
    </source>
</evidence>
<evidence type="ECO:0000256" key="3">
    <source>
        <dbReference type="ARBA" id="ARBA00022989"/>
    </source>
</evidence>
<evidence type="ECO:0000256" key="5">
    <source>
        <dbReference type="SAM" id="Phobius"/>
    </source>
</evidence>
<dbReference type="AlphaFoldDB" id="A0A1G5AYL5"/>
<dbReference type="RefSeq" id="WP_074461235.1">
    <property type="nucleotide sequence ID" value="NZ_FMUR01000004.1"/>
</dbReference>
<name>A0A1G5AYL5_9FIRM</name>
<dbReference type="EMBL" id="FMUR01000004">
    <property type="protein sequence ID" value="SCX82999.1"/>
    <property type="molecule type" value="Genomic_DNA"/>
</dbReference>
<feature type="transmembrane region" description="Helical" evidence="5">
    <location>
        <begin position="12"/>
        <end position="34"/>
    </location>
</feature>
<dbReference type="SUPFAM" id="SSF144091">
    <property type="entry name" value="Rhomboid-like"/>
    <property type="match status" value="1"/>
</dbReference>
<dbReference type="InterPro" id="IPR035952">
    <property type="entry name" value="Rhomboid-like_sf"/>
</dbReference>
<proteinExistence type="predicted"/>
<evidence type="ECO:0008006" key="8">
    <source>
        <dbReference type="Google" id="ProtNLM"/>
    </source>
</evidence>
<dbReference type="Proteomes" id="UP000183047">
    <property type="component" value="Unassembled WGS sequence"/>
</dbReference>
<dbReference type="Gene3D" id="1.20.1540.10">
    <property type="entry name" value="Rhomboid-like"/>
    <property type="match status" value="1"/>
</dbReference>
<protein>
    <recommendedName>
        <fullName evidence="8">Membrane associated serine protease, rhomboid family</fullName>
    </recommendedName>
</protein>
<keyword evidence="4 5" id="KW-0472">Membrane</keyword>